<evidence type="ECO:0000256" key="1">
    <source>
        <dbReference type="SAM" id="Coils"/>
    </source>
</evidence>
<organism evidence="2">
    <name type="scientific">viral metagenome</name>
    <dbReference type="NCBI Taxonomy" id="1070528"/>
    <lineage>
        <taxon>unclassified sequences</taxon>
        <taxon>metagenomes</taxon>
        <taxon>organismal metagenomes</taxon>
    </lineage>
</organism>
<accession>A0A6C0BTD4</accession>
<feature type="coiled-coil region" evidence="1">
    <location>
        <begin position="101"/>
        <end position="131"/>
    </location>
</feature>
<sequence length="690" mass="79868">MNKKKGNSKVYNNEVDDVRDSWRNVSNGNIASDKYDDELVGKLIENLRDREKIDIDKDTMNTILDHKTYPKLSMWPYWYRRSYEKLDDNQKKNYLLSLLAINKKSSNNTTIEKIKDELKEESETILSANKSEKISDIIYEAEKSSIIALIMQTDTNLNNTMISFIETLIEITRQGIEACKEIDRICGINNIKQEFNYNIIELLNLGMPLERINLQNKSDKSPKNTIPGSFVITQTHLTKEGLRELNYRELVQLMNCFWNCTNHPLITKDGKNSHIWGEFTEGNKGSACSGASIKLQTITNTAPPLNMIYEKIAKNVGKTSFNLTINKYEKIKLFIDKINIFNQALQTIDIHVDIPSGRFPLCFDFNDHKKNWKQVIESIKGEDEEIFKISINSDFLKDIQNTVKPTGSEIILSTREKKYIQRYKKLNERNKHVNQEINDGIINWTTGFSLYKLDINGILNFNMLGKGNKDEDTSENEADYKYKYIKTGLSGSTSKYLQLAYFCGIEDLTSIYYCALAYLVGCYHHTWYEVTKSAIDFRNDLGLQSDIESHTAKYNKGVLQQVKLNIDTTYWKPKNKDFLNREILTCETRRQINKLLPNHKSKEGVGSDLSPGKNYFQFYRKYLLSLLPIYNGYGNMKLFIESLNITENKPKTKVGIQTRRRSVGGKKRNNRRTRKKKSKFPYISFGGGLI</sequence>
<keyword evidence="1" id="KW-0175">Coiled coil</keyword>
<reference evidence="2" key="1">
    <citation type="journal article" date="2020" name="Nature">
        <title>Giant virus diversity and host interactions through global metagenomics.</title>
        <authorList>
            <person name="Schulz F."/>
            <person name="Roux S."/>
            <person name="Paez-Espino D."/>
            <person name="Jungbluth S."/>
            <person name="Walsh D.A."/>
            <person name="Denef V.J."/>
            <person name="McMahon K.D."/>
            <person name="Konstantinidis K.T."/>
            <person name="Eloe-Fadrosh E.A."/>
            <person name="Kyrpides N.C."/>
            <person name="Woyke T."/>
        </authorList>
    </citation>
    <scope>NUCLEOTIDE SEQUENCE</scope>
    <source>
        <strain evidence="2">GVMAG-M-3300018428-16</strain>
    </source>
</reference>
<protein>
    <submittedName>
        <fullName evidence="2">Uncharacterized protein</fullName>
    </submittedName>
</protein>
<proteinExistence type="predicted"/>
<evidence type="ECO:0000313" key="2">
    <source>
        <dbReference type="EMBL" id="QHS94874.1"/>
    </source>
</evidence>
<name>A0A6C0BTD4_9ZZZZ</name>
<dbReference type="AlphaFoldDB" id="A0A6C0BTD4"/>
<dbReference type="EMBL" id="MN739234">
    <property type="protein sequence ID" value="QHS94874.1"/>
    <property type="molecule type" value="Genomic_DNA"/>
</dbReference>